<dbReference type="PANTHER" id="PTHR43646:SF2">
    <property type="entry name" value="GLYCOSYLTRANSFERASE 2-LIKE DOMAIN-CONTAINING PROTEIN"/>
    <property type="match status" value="1"/>
</dbReference>
<evidence type="ECO:0000256" key="1">
    <source>
        <dbReference type="ARBA" id="ARBA00004236"/>
    </source>
</evidence>
<name>A0A1F5ETQ6_9BACT</name>
<dbReference type="GO" id="GO:0005886">
    <property type="term" value="C:plasma membrane"/>
    <property type="evidence" value="ECO:0007669"/>
    <property type="project" value="UniProtKB-SubCell"/>
</dbReference>
<dbReference type="Gene3D" id="3.90.550.10">
    <property type="entry name" value="Spore Coat Polysaccharide Biosynthesis Protein SpsA, Chain A"/>
    <property type="match status" value="1"/>
</dbReference>
<gene>
    <name evidence="7" type="ORF">A3D09_03730</name>
</gene>
<comment type="subcellular location">
    <subcellularLocation>
        <location evidence="1">Cell membrane</location>
    </subcellularLocation>
</comment>
<organism evidence="7 8">
    <name type="scientific">Candidatus Collierbacteria bacterium RIFCSPHIGHO2_02_FULL_49_10</name>
    <dbReference type="NCBI Taxonomy" id="1817723"/>
    <lineage>
        <taxon>Bacteria</taxon>
        <taxon>Candidatus Collieribacteriota</taxon>
    </lineage>
</organism>
<dbReference type="PANTHER" id="PTHR43646">
    <property type="entry name" value="GLYCOSYLTRANSFERASE"/>
    <property type="match status" value="1"/>
</dbReference>
<keyword evidence="2" id="KW-1003">Cell membrane</keyword>
<proteinExistence type="predicted"/>
<dbReference type="SUPFAM" id="SSF53448">
    <property type="entry name" value="Nucleotide-diphospho-sugar transferases"/>
    <property type="match status" value="1"/>
</dbReference>
<dbReference type="InterPro" id="IPR029044">
    <property type="entry name" value="Nucleotide-diphossugar_trans"/>
</dbReference>
<keyword evidence="5" id="KW-0472">Membrane</keyword>
<keyword evidence="3" id="KW-0328">Glycosyltransferase</keyword>
<comment type="caution">
    <text evidence="7">The sequence shown here is derived from an EMBL/GenBank/DDBJ whole genome shotgun (WGS) entry which is preliminary data.</text>
</comment>
<dbReference type="InterPro" id="IPR001173">
    <property type="entry name" value="Glyco_trans_2-like"/>
</dbReference>
<accession>A0A1F5ETQ6</accession>
<protein>
    <recommendedName>
        <fullName evidence="6">Glycosyltransferase 2-like domain-containing protein</fullName>
    </recommendedName>
</protein>
<dbReference type="GO" id="GO:0016757">
    <property type="term" value="F:glycosyltransferase activity"/>
    <property type="evidence" value="ECO:0007669"/>
    <property type="project" value="UniProtKB-KW"/>
</dbReference>
<evidence type="ECO:0000256" key="5">
    <source>
        <dbReference type="ARBA" id="ARBA00023136"/>
    </source>
</evidence>
<evidence type="ECO:0000256" key="3">
    <source>
        <dbReference type="ARBA" id="ARBA00022676"/>
    </source>
</evidence>
<dbReference type="AlphaFoldDB" id="A0A1F5ETQ6"/>
<reference evidence="7 8" key="1">
    <citation type="journal article" date="2016" name="Nat. Commun.">
        <title>Thousands of microbial genomes shed light on interconnected biogeochemical processes in an aquifer system.</title>
        <authorList>
            <person name="Anantharaman K."/>
            <person name="Brown C.T."/>
            <person name="Hug L.A."/>
            <person name="Sharon I."/>
            <person name="Castelle C.J."/>
            <person name="Probst A.J."/>
            <person name="Thomas B.C."/>
            <person name="Singh A."/>
            <person name="Wilkins M.J."/>
            <person name="Karaoz U."/>
            <person name="Brodie E.L."/>
            <person name="Williams K.H."/>
            <person name="Hubbard S.S."/>
            <person name="Banfield J.F."/>
        </authorList>
    </citation>
    <scope>NUCLEOTIDE SEQUENCE [LARGE SCALE GENOMIC DNA]</scope>
</reference>
<evidence type="ECO:0000313" key="7">
    <source>
        <dbReference type="EMBL" id="OGD70773.1"/>
    </source>
</evidence>
<keyword evidence="4" id="KW-0808">Transferase</keyword>
<sequence length="293" mass="33479">MSPSAPALSIIIPVLNEEKYLPTLLTDLSRQTYTDFEVIIVDGKSDDRTVEKANLFAHRLPKLKLLESNIRHVCHQRNQGAATADSDLVLFMDADNRVPPYFLQGLKYRVDLTDPDIFTTWIAAEDNTSNSVAIAATINLYFDLQKGTDNPPTIEAMLGFKKSLFTKLKGFNHRLVINEGNDIVKKAVKKGYRFELFKDPTYTFSLRRLRKQGTIRLIGNVAQLEIARLLGQKMSNHKVTKLYPMLGGRSYDREIESQNLFDSLVQKLKLQKHTDKLVTFARSLLFEENSERR</sequence>
<dbReference type="Pfam" id="PF00535">
    <property type="entry name" value="Glycos_transf_2"/>
    <property type="match status" value="1"/>
</dbReference>
<dbReference type="Proteomes" id="UP000177390">
    <property type="component" value="Unassembled WGS sequence"/>
</dbReference>
<evidence type="ECO:0000259" key="6">
    <source>
        <dbReference type="Pfam" id="PF00535"/>
    </source>
</evidence>
<evidence type="ECO:0000256" key="2">
    <source>
        <dbReference type="ARBA" id="ARBA00022475"/>
    </source>
</evidence>
<evidence type="ECO:0000313" key="8">
    <source>
        <dbReference type="Proteomes" id="UP000177390"/>
    </source>
</evidence>
<dbReference type="EMBL" id="MFAH01000044">
    <property type="protein sequence ID" value="OGD70773.1"/>
    <property type="molecule type" value="Genomic_DNA"/>
</dbReference>
<evidence type="ECO:0000256" key="4">
    <source>
        <dbReference type="ARBA" id="ARBA00022679"/>
    </source>
</evidence>
<feature type="domain" description="Glycosyltransferase 2-like" evidence="6">
    <location>
        <begin position="9"/>
        <end position="135"/>
    </location>
</feature>